<feature type="transmembrane region" description="Helical" evidence="1">
    <location>
        <begin position="37"/>
        <end position="55"/>
    </location>
</feature>
<dbReference type="AlphaFoldDB" id="A0A516KES0"/>
<name>A0A516KES0_9BACI</name>
<keyword evidence="3" id="KW-1185">Reference proteome</keyword>
<keyword evidence="1" id="KW-1133">Transmembrane helix</keyword>
<accession>A0A516KES0</accession>
<keyword evidence="1" id="KW-0472">Membrane</keyword>
<feature type="transmembrane region" description="Helical" evidence="1">
    <location>
        <begin position="99"/>
        <end position="117"/>
    </location>
</feature>
<organism evidence="2 3">
    <name type="scientific">Radiobacillus deserti</name>
    <dbReference type="NCBI Taxonomy" id="2594883"/>
    <lineage>
        <taxon>Bacteria</taxon>
        <taxon>Bacillati</taxon>
        <taxon>Bacillota</taxon>
        <taxon>Bacilli</taxon>
        <taxon>Bacillales</taxon>
        <taxon>Bacillaceae</taxon>
        <taxon>Radiobacillus</taxon>
    </lineage>
</organism>
<feature type="transmembrane region" description="Helical" evidence="1">
    <location>
        <begin position="129"/>
        <end position="150"/>
    </location>
</feature>
<feature type="transmembrane region" description="Helical" evidence="1">
    <location>
        <begin position="62"/>
        <end position="79"/>
    </location>
</feature>
<dbReference type="Proteomes" id="UP000315215">
    <property type="component" value="Chromosome"/>
</dbReference>
<evidence type="ECO:0000313" key="2">
    <source>
        <dbReference type="EMBL" id="QDP39908.1"/>
    </source>
</evidence>
<dbReference type="EMBL" id="CP041666">
    <property type="protein sequence ID" value="QDP39908.1"/>
    <property type="molecule type" value="Genomic_DNA"/>
</dbReference>
<proteinExistence type="predicted"/>
<dbReference type="NCBIfam" id="NF041644">
    <property type="entry name" value="CBO0543_fam"/>
    <property type="match status" value="1"/>
</dbReference>
<protein>
    <submittedName>
        <fullName evidence="2">Uncharacterized protein</fullName>
    </submittedName>
</protein>
<feature type="transmembrane region" description="Helical" evidence="1">
    <location>
        <begin position="162"/>
        <end position="185"/>
    </location>
</feature>
<keyword evidence="1" id="KW-0812">Transmembrane</keyword>
<dbReference type="OrthoDB" id="2591789at2"/>
<dbReference type="KEGG" id="aqt:FN924_06845"/>
<reference evidence="2 3" key="1">
    <citation type="submission" date="2019-07" db="EMBL/GenBank/DDBJ databases">
        <authorList>
            <person name="Li J."/>
        </authorList>
    </citation>
    <scope>NUCLEOTIDE SEQUENCE [LARGE SCALE GENOMIC DNA]</scope>
    <source>
        <strain evidence="2 3">TKL69</strain>
    </source>
</reference>
<sequence length="194" mass="23437">MKDESQHEMLRRLDSVQAELTKDYIKYWNEYSSFDSWQFWVILAMLIFPLILLFFKMDRERAFILGFFGYNVHIWFTYIDMFGAKLGYWSYPYQVMPLFSVNFGLDVSFIPVVYMFLYQWVLKHNKNFYLYFLGLCGILGFVFKPLLVALDLFELNKGATYFHLFLGYITIMIISKLITNLFFYFKRHLATEKL</sequence>
<dbReference type="InterPro" id="IPR048147">
    <property type="entry name" value="CBO0543-like"/>
</dbReference>
<evidence type="ECO:0000256" key="1">
    <source>
        <dbReference type="SAM" id="Phobius"/>
    </source>
</evidence>
<dbReference type="RefSeq" id="WP_143892964.1">
    <property type="nucleotide sequence ID" value="NZ_CP041666.1"/>
</dbReference>
<evidence type="ECO:0000313" key="3">
    <source>
        <dbReference type="Proteomes" id="UP000315215"/>
    </source>
</evidence>
<gene>
    <name evidence="2" type="ORF">FN924_06845</name>
</gene>